<sequence length="290" mass="31528">MMGRLKLTAKEAQVFVLDDSSRDVFNGPEWALVGKVMAPNTLHVDTIKAALKAAWGNPKGMSVRSMGPNLFLAEFESEADKRRVINGSLWLMRKNAILLKEFDPRIQPPDVIFDRLLMWVRIYGLPFPLINSERGTPLPSNIGEVVQVEVDEKDQKSSSGQGSLSGQGSSNQPAASAKKDGEVSSPVKPRKSRARKTNVPAKDQDNIGGKRSAGKKRKQVYVAKTAPVLAIMNMTTDEVQQNDELGMLDSVEAEKEALSGDSNKQKSGSDNVPVRSADLAAAVDQPSDTQ</sequence>
<accession>A0AAD8RW04</accession>
<feature type="compositionally biased region" description="Low complexity" evidence="1">
    <location>
        <begin position="157"/>
        <end position="172"/>
    </location>
</feature>
<feature type="region of interest" description="Disordered" evidence="1">
    <location>
        <begin position="241"/>
        <end position="290"/>
    </location>
</feature>
<dbReference type="Proteomes" id="UP001231189">
    <property type="component" value="Unassembled WGS sequence"/>
</dbReference>
<feature type="region of interest" description="Disordered" evidence="1">
    <location>
        <begin position="150"/>
        <end position="219"/>
    </location>
</feature>
<feature type="domain" description="DUF4283" evidence="2">
    <location>
        <begin position="29"/>
        <end position="108"/>
    </location>
</feature>
<name>A0AAD8RW04_LOLMU</name>
<evidence type="ECO:0000259" key="2">
    <source>
        <dbReference type="Pfam" id="PF14111"/>
    </source>
</evidence>
<dbReference type="PANTHER" id="PTHR31286:SF166">
    <property type="entry name" value="OS01G0177800 PROTEIN"/>
    <property type="match status" value="1"/>
</dbReference>
<comment type="caution">
    <text evidence="3">The sequence shown here is derived from an EMBL/GenBank/DDBJ whole genome shotgun (WGS) entry which is preliminary data.</text>
</comment>
<evidence type="ECO:0000256" key="1">
    <source>
        <dbReference type="SAM" id="MobiDB-lite"/>
    </source>
</evidence>
<dbReference type="InterPro" id="IPR025558">
    <property type="entry name" value="DUF4283"/>
</dbReference>
<gene>
    <name evidence="3" type="ORF">QYE76_007140</name>
</gene>
<dbReference type="InterPro" id="IPR040256">
    <property type="entry name" value="At4g02000-like"/>
</dbReference>
<dbReference type="EMBL" id="JAUUTY010000005">
    <property type="protein sequence ID" value="KAK1632825.1"/>
    <property type="molecule type" value="Genomic_DNA"/>
</dbReference>
<reference evidence="3" key="1">
    <citation type="submission" date="2023-07" db="EMBL/GenBank/DDBJ databases">
        <title>A chromosome-level genome assembly of Lolium multiflorum.</title>
        <authorList>
            <person name="Chen Y."/>
            <person name="Copetti D."/>
            <person name="Kolliker R."/>
            <person name="Studer B."/>
        </authorList>
    </citation>
    <scope>NUCLEOTIDE SEQUENCE</scope>
    <source>
        <strain evidence="3">02402/16</strain>
        <tissue evidence="3">Leaf</tissue>
    </source>
</reference>
<keyword evidence="4" id="KW-1185">Reference proteome</keyword>
<dbReference type="AlphaFoldDB" id="A0AAD8RW04"/>
<dbReference type="PANTHER" id="PTHR31286">
    <property type="entry name" value="GLYCINE-RICH CELL WALL STRUCTURAL PROTEIN 1.8-LIKE"/>
    <property type="match status" value="1"/>
</dbReference>
<evidence type="ECO:0000313" key="4">
    <source>
        <dbReference type="Proteomes" id="UP001231189"/>
    </source>
</evidence>
<feature type="compositionally biased region" description="Polar residues" evidence="1">
    <location>
        <begin position="260"/>
        <end position="270"/>
    </location>
</feature>
<protein>
    <recommendedName>
        <fullName evidence="2">DUF4283 domain-containing protein</fullName>
    </recommendedName>
</protein>
<organism evidence="3 4">
    <name type="scientific">Lolium multiflorum</name>
    <name type="common">Italian ryegrass</name>
    <name type="synonym">Lolium perenne subsp. multiflorum</name>
    <dbReference type="NCBI Taxonomy" id="4521"/>
    <lineage>
        <taxon>Eukaryota</taxon>
        <taxon>Viridiplantae</taxon>
        <taxon>Streptophyta</taxon>
        <taxon>Embryophyta</taxon>
        <taxon>Tracheophyta</taxon>
        <taxon>Spermatophyta</taxon>
        <taxon>Magnoliopsida</taxon>
        <taxon>Liliopsida</taxon>
        <taxon>Poales</taxon>
        <taxon>Poaceae</taxon>
        <taxon>BOP clade</taxon>
        <taxon>Pooideae</taxon>
        <taxon>Poodae</taxon>
        <taxon>Poeae</taxon>
        <taxon>Poeae Chloroplast Group 2 (Poeae type)</taxon>
        <taxon>Loliodinae</taxon>
        <taxon>Loliinae</taxon>
        <taxon>Lolium</taxon>
    </lineage>
</organism>
<evidence type="ECO:0000313" key="3">
    <source>
        <dbReference type="EMBL" id="KAK1632825.1"/>
    </source>
</evidence>
<dbReference type="Pfam" id="PF14111">
    <property type="entry name" value="DUF4283"/>
    <property type="match status" value="1"/>
</dbReference>
<proteinExistence type="predicted"/>